<dbReference type="AlphaFoldDB" id="A0A7H0FUN5"/>
<evidence type="ECO:0000256" key="2">
    <source>
        <dbReference type="SAM" id="MobiDB-lite"/>
    </source>
</evidence>
<dbReference type="KEGG" id="lsx:H8B22_09520"/>
<evidence type="ECO:0000256" key="1">
    <source>
        <dbReference type="SAM" id="Coils"/>
    </source>
</evidence>
<dbReference type="EMBL" id="CP060820">
    <property type="protein sequence ID" value="QNP39751.1"/>
    <property type="molecule type" value="Genomic_DNA"/>
</dbReference>
<reference evidence="3 4" key="1">
    <citation type="submission" date="2020-08" db="EMBL/GenBank/DDBJ databases">
        <title>Lysobacter sp. II4 sp. nov., isolated from soil.</title>
        <authorList>
            <person name="Woo C.Y."/>
            <person name="Kim J."/>
        </authorList>
    </citation>
    <scope>NUCLEOTIDE SEQUENCE [LARGE SCALE GENOMIC DNA]</scope>
    <source>
        <strain evidence="3 4">II4</strain>
    </source>
</reference>
<dbReference type="Proteomes" id="UP000516018">
    <property type="component" value="Chromosome"/>
</dbReference>
<feature type="coiled-coil region" evidence="1">
    <location>
        <begin position="24"/>
        <end position="59"/>
    </location>
</feature>
<accession>A0A7H0FUN5</accession>
<name>A0A7H0FUN5_9GAMM</name>
<feature type="compositionally biased region" description="Gly residues" evidence="2">
    <location>
        <begin position="260"/>
        <end position="274"/>
    </location>
</feature>
<feature type="coiled-coil region" evidence="1">
    <location>
        <begin position="481"/>
        <end position="529"/>
    </location>
</feature>
<protein>
    <submittedName>
        <fullName evidence="3">DUF1631 domain-containing protein</fullName>
    </submittedName>
</protein>
<keyword evidence="4" id="KW-1185">Reference proteome</keyword>
<proteinExistence type="predicted"/>
<evidence type="ECO:0000313" key="4">
    <source>
        <dbReference type="Proteomes" id="UP000516018"/>
    </source>
</evidence>
<dbReference type="Pfam" id="PF07793">
    <property type="entry name" value="DUF1631"/>
    <property type="match status" value="1"/>
</dbReference>
<dbReference type="InterPro" id="IPR012434">
    <property type="entry name" value="DUF1631"/>
</dbReference>
<dbReference type="RefSeq" id="WP_187711197.1">
    <property type="nucleotide sequence ID" value="NZ_CP060820.1"/>
</dbReference>
<gene>
    <name evidence="3" type="ORF">H8B22_09520</name>
</gene>
<keyword evidence="1" id="KW-0175">Coiled coil</keyword>
<evidence type="ECO:0000313" key="3">
    <source>
        <dbReference type="EMBL" id="QNP39751.1"/>
    </source>
</evidence>
<sequence>MSVTFEHSVLHPTLASATLPRRVRRALEQVYNLAADEMARALERMLAEFEQQQFRLADQAANPGQQQAYFDTLRLVRQNRADLIPEFLSGLEAALAGIREPVPQQGKPAAPMHFGSLRLVEDHELDEEAVLRSIASRHESRTSLPLHLLGQRFGVLAGSPGFEADRLPVGPRQLGNILAKASRVLQIELQPRLELFRCFDQYALAGYAQLVEAMNAMLARENILPNLVYVPIRVRPALQSELTGEAGRERREQARAQAAAGGGGGGGGFGGGGGRARPFTGWFPGEEEQQENPENFNLLQDMLANRRDLLNKLTPGNTDAANRAQLSTDDVMQALARMQNVPRDAGEGRPRSVHDVRQALLAQSRQAQGHATALSREDNDAFELLAILMAEIQRELRQDAPGNRLVHKLVVPLLRLVLKDRGFFVHQNHPARQLLNTVAESGASWVGEDEVDAQLNDQLNHAVDDVVTHYEGDTNVFAAANQRVQQHLQVMARRAEVAERRHVDAARGKEKLELAKRRASEVIAGVSEEHKLPRFVQTLLSNSWSDVLTLVQLRNGEESEEWQHQLEVTTAIVRATSLNHPASPPDDLAAQIEHSLTLVGYHSDEAGDIARRLTANVDDDENDAASRTELAMRLKARGRLGQEANPDKPPLPPRSEREQAAYDMLRTLPFGAWFEFITNQQGDVVRRRLSWYSPMTDHALFVNQKGQRVGEQSLDSLARMLAGGQVRIVTVEHSSLVDRAWHSALGVLRGFMGAKQAAEAHDEASQQGEQA</sequence>
<organism evidence="3 4">
    <name type="scientific">Agrilutibacter terrestris</name>
    <dbReference type="NCBI Taxonomy" id="2865112"/>
    <lineage>
        <taxon>Bacteria</taxon>
        <taxon>Pseudomonadati</taxon>
        <taxon>Pseudomonadota</taxon>
        <taxon>Gammaproteobacteria</taxon>
        <taxon>Lysobacterales</taxon>
        <taxon>Lysobacteraceae</taxon>
        <taxon>Agrilutibacter</taxon>
    </lineage>
</organism>
<feature type="region of interest" description="Disordered" evidence="2">
    <location>
        <begin position="242"/>
        <end position="274"/>
    </location>
</feature>